<dbReference type="InterPro" id="IPR000515">
    <property type="entry name" value="MetI-like"/>
</dbReference>
<name>A0A7V6PE42_9HYPH</name>
<organism evidence="10 11">
    <name type="scientific">Brucella intermedia</name>
    <dbReference type="NCBI Taxonomy" id="94625"/>
    <lineage>
        <taxon>Bacteria</taxon>
        <taxon>Pseudomonadati</taxon>
        <taxon>Pseudomonadota</taxon>
        <taxon>Alphaproteobacteria</taxon>
        <taxon>Hyphomicrobiales</taxon>
        <taxon>Brucellaceae</taxon>
        <taxon>Brucella/Ochrobactrum group</taxon>
        <taxon>Brucella</taxon>
    </lineage>
</organism>
<evidence type="ECO:0000313" key="11">
    <source>
        <dbReference type="Proteomes" id="UP000551563"/>
    </source>
</evidence>
<evidence type="ECO:0000256" key="3">
    <source>
        <dbReference type="ARBA" id="ARBA00022448"/>
    </source>
</evidence>
<dbReference type="EMBL" id="DUMN01000478">
    <property type="protein sequence ID" value="HHV69314.1"/>
    <property type="molecule type" value="Genomic_DNA"/>
</dbReference>
<reference evidence="10 11" key="1">
    <citation type="journal article" date="2020" name="Biotechnol. Biofuels">
        <title>New insights from the biogas microbiome by comprehensive genome-resolved metagenomics of nearly 1600 species originating from multiple anaerobic digesters.</title>
        <authorList>
            <person name="Campanaro S."/>
            <person name="Treu L."/>
            <person name="Rodriguez-R L.M."/>
            <person name="Kovalovszki A."/>
            <person name="Ziels R.M."/>
            <person name="Maus I."/>
            <person name="Zhu X."/>
            <person name="Kougias P.G."/>
            <person name="Basile A."/>
            <person name="Luo G."/>
            <person name="Schluter A."/>
            <person name="Konstantinidis K.T."/>
            <person name="Angelidaki I."/>
        </authorList>
    </citation>
    <scope>NUCLEOTIDE SEQUENCE [LARGE SCALE GENOMIC DNA]</scope>
    <source>
        <strain evidence="10">AS04akNAM_66</strain>
    </source>
</reference>
<proteinExistence type="inferred from homology"/>
<keyword evidence="5 8" id="KW-0812">Transmembrane</keyword>
<dbReference type="CDD" id="cd06261">
    <property type="entry name" value="TM_PBP2"/>
    <property type="match status" value="1"/>
</dbReference>
<comment type="caution">
    <text evidence="10">The sequence shown here is derived from an EMBL/GenBank/DDBJ whole genome shotgun (WGS) entry which is preliminary data.</text>
</comment>
<comment type="similarity">
    <text evidence="2">Belongs to the binding-protein-dependent transport system permease family. CysTW subfamily.</text>
</comment>
<dbReference type="PROSITE" id="PS50928">
    <property type="entry name" value="ABC_TM1"/>
    <property type="match status" value="1"/>
</dbReference>
<dbReference type="SUPFAM" id="SSF161098">
    <property type="entry name" value="MetI-like"/>
    <property type="match status" value="1"/>
</dbReference>
<feature type="transmembrane region" description="Helical" evidence="8">
    <location>
        <begin position="116"/>
        <end position="140"/>
    </location>
</feature>
<dbReference type="PANTHER" id="PTHR42929:SF1">
    <property type="entry name" value="INNER MEMBRANE ABC TRANSPORTER PERMEASE PROTEIN YDCU-RELATED"/>
    <property type="match status" value="1"/>
</dbReference>
<dbReference type="AlphaFoldDB" id="A0A7V6PE42"/>
<evidence type="ECO:0000256" key="7">
    <source>
        <dbReference type="ARBA" id="ARBA00023136"/>
    </source>
</evidence>
<dbReference type="Pfam" id="PF00528">
    <property type="entry name" value="BPD_transp_1"/>
    <property type="match status" value="1"/>
</dbReference>
<sequence length="306" mass="32881">MAVETYADAPPKPALRPGLRQRLANRGFDGVTLLILPALLFVVGVFIYPFLYGLVLSFNPLDGGGALANYSKFFSDPYLYRTIGATLWLAVPVTLVSVLFAVPIAMRVRLMRRQRLLTTILVLPVTLGTVLIAEGLLNYLGPQGWFSRTLITIGLIDSPLKLTNNYWGVFASLVITVFPFTFLLTLSYITGIDPALERAAATHGANSWQRFRHVMLPLLVPGLVVAACLTFVQAFAVFPSAVLLGAPSGPTRVISIAAAQAAFEQYDDSMASSIAMIMAGVQLLVVGALLGVRSLFYRGSTAGGKG</sequence>
<evidence type="ECO:0000256" key="5">
    <source>
        <dbReference type="ARBA" id="ARBA00022692"/>
    </source>
</evidence>
<dbReference type="PANTHER" id="PTHR42929">
    <property type="entry name" value="INNER MEMBRANE ABC TRANSPORTER PERMEASE PROTEIN YDCU-RELATED-RELATED"/>
    <property type="match status" value="1"/>
</dbReference>
<feature type="transmembrane region" description="Helical" evidence="8">
    <location>
        <begin position="274"/>
        <end position="296"/>
    </location>
</feature>
<keyword evidence="4" id="KW-1003">Cell membrane</keyword>
<dbReference type="GO" id="GO:0055085">
    <property type="term" value="P:transmembrane transport"/>
    <property type="evidence" value="ECO:0007669"/>
    <property type="project" value="InterPro"/>
</dbReference>
<evidence type="ECO:0000256" key="1">
    <source>
        <dbReference type="ARBA" id="ARBA00004651"/>
    </source>
</evidence>
<keyword evidence="3 8" id="KW-0813">Transport</keyword>
<accession>A0A7V6PE42</accession>
<feature type="transmembrane region" description="Helical" evidence="8">
    <location>
        <begin position="30"/>
        <end position="58"/>
    </location>
</feature>
<dbReference type="RefSeq" id="WP_278502307.1">
    <property type="nucleotide sequence ID" value="NZ_CP122439.1"/>
</dbReference>
<dbReference type="GO" id="GO:0005886">
    <property type="term" value="C:plasma membrane"/>
    <property type="evidence" value="ECO:0007669"/>
    <property type="project" value="UniProtKB-SubCell"/>
</dbReference>
<gene>
    <name evidence="10" type="ORF">GXX48_16960</name>
</gene>
<protein>
    <submittedName>
        <fullName evidence="10">Sugar ABC transporter permease</fullName>
    </submittedName>
</protein>
<evidence type="ECO:0000313" key="10">
    <source>
        <dbReference type="EMBL" id="HHV69314.1"/>
    </source>
</evidence>
<keyword evidence="6 8" id="KW-1133">Transmembrane helix</keyword>
<evidence type="ECO:0000256" key="4">
    <source>
        <dbReference type="ARBA" id="ARBA00022475"/>
    </source>
</evidence>
<dbReference type="Proteomes" id="UP000551563">
    <property type="component" value="Unassembled WGS sequence"/>
</dbReference>
<feature type="transmembrane region" description="Helical" evidence="8">
    <location>
        <begin position="78"/>
        <end position="104"/>
    </location>
</feature>
<evidence type="ECO:0000259" key="9">
    <source>
        <dbReference type="PROSITE" id="PS50928"/>
    </source>
</evidence>
<feature type="domain" description="ABC transmembrane type-1" evidence="9">
    <location>
        <begin position="83"/>
        <end position="287"/>
    </location>
</feature>
<evidence type="ECO:0000256" key="6">
    <source>
        <dbReference type="ARBA" id="ARBA00022989"/>
    </source>
</evidence>
<evidence type="ECO:0000256" key="2">
    <source>
        <dbReference type="ARBA" id="ARBA00007069"/>
    </source>
</evidence>
<evidence type="ECO:0000256" key="8">
    <source>
        <dbReference type="RuleBase" id="RU363032"/>
    </source>
</evidence>
<keyword evidence="7 8" id="KW-0472">Membrane</keyword>
<dbReference type="Gene3D" id="1.10.3720.10">
    <property type="entry name" value="MetI-like"/>
    <property type="match status" value="1"/>
</dbReference>
<comment type="subcellular location">
    <subcellularLocation>
        <location evidence="1 8">Cell membrane</location>
        <topology evidence="1 8">Multi-pass membrane protein</topology>
    </subcellularLocation>
</comment>
<dbReference type="InterPro" id="IPR035906">
    <property type="entry name" value="MetI-like_sf"/>
</dbReference>
<feature type="transmembrane region" description="Helical" evidence="8">
    <location>
        <begin position="166"/>
        <end position="189"/>
    </location>
</feature>
<feature type="transmembrane region" description="Helical" evidence="8">
    <location>
        <begin position="218"/>
        <end position="238"/>
    </location>
</feature>